<feature type="transmembrane region" description="Helical" evidence="5">
    <location>
        <begin position="397"/>
        <end position="420"/>
    </location>
</feature>
<proteinExistence type="predicted"/>
<dbReference type="PANTHER" id="PTHR11360:SF290">
    <property type="entry name" value="MONOCARBOXYLATE MFS PERMEASE"/>
    <property type="match status" value="1"/>
</dbReference>
<evidence type="ECO:0000259" key="6">
    <source>
        <dbReference type="PROSITE" id="PS50850"/>
    </source>
</evidence>
<dbReference type="SUPFAM" id="SSF103473">
    <property type="entry name" value="MFS general substrate transporter"/>
    <property type="match status" value="1"/>
</dbReference>
<keyword evidence="1 5" id="KW-0812">Transmembrane</keyword>
<evidence type="ECO:0000256" key="3">
    <source>
        <dbReference type="ARBA" id="ARBA00023136"/>
    </source>
</evidence>
<dbReference type="EMBL" id="CP026113">
    <property type="protein sequence ID" value="AUT66135.1"/>
    <property type="molecule type" value="Genomic_DNA"/>
</dbReference>
<name>A0A2I8F2P7_9BURK</name>
<feature type="transmembrane region" description="Helical" evidence="5">
    <location>
        <begin position="366"/>
        <end position="385"/>
    </location>
</feature>
<dbReference type="OrthoDB" id="7876195at2"/>
<dbReference type="PROSITE" id="PS50850">
    <property type="entry name" value="MFS"/>
    <property type="match status" value="1"/>
</dbReference>
<dbReference type="GO" id="GO:0022857">
    <property type="term" value="F:transmembrane transporter activity"/>
    <property type="evidence" value="ECO:0007669"/>
    <property type="project" value="InterPro"/>
</dbReference>
<feature type="transmembrane region" description="Helical" evidence="5">
    <location>
        <begin position="85"/>
        <end position="106"/>
    </location>
</feature>
<dbReference type="InterPro" id="IPR020846">
    <property type="entry name" value="MFS_dom"/>
</dbReference>
<dbReference type="KEGG" id="pter:C2L65_35910"/>
<protein>
    <submittedName>
        <fullName evidence="7">MFS transporter</fullName>
    </submittedName>
</protein>
<feature type="transmembrane region" description="Helical" evidence="5">
    <location>
        <begin position="275"/>
        <end position="293"/>
    </location>
</feature>
<keyword evidence="3 5" id="KW-0472">Membrane</keyword>
<dbReference type="Proteomes" id="UP000243502">
    <property type="component" value="Chromosome 3"/>
</dbReference>
<feature type="region of interest" description="Disordered" evidence="4">
    <location>
        <begin position="203"/>
        <end position="225"/>
    </location>
</feature>
<feature type="transmembrane region" description="Helical" evidence="5">
    <location>
        <begin position="172"/>
        <end position="197"/>
    </location>
</feature>
<dbReference type="Pfam" id="PF07690">
    <property type="entry name" value="MFS_1"/>
    <property type="match status" value="1"/>
</dbReference>
<feature type="transmembrane region" description="Helical" evidence="5">
    <location>
        <begin position="305"/>
        <end position="325"/>
    </location>
</feature>
<feature type="transmembrane region" description="Helical" evidence="5">
    <location>
        <begin position="331"/>
        <end position="354"/>
    </location>
</feature>
<evidence type="ECO:0000256" key="5">
    <source>
        <dbReference type="SAM" id="Phobius"/>
    </source>
</evidence>
<dbReference type="InterPro" id="IPR011701">
    <property type="entry name" value="MFS"/>
</dbReference>
<evidence type="ECO:0000313" key="8">
    <source>
        <dbReference type="Proteomes" id="UP000243502"/>
    </source>
</evidence>
<feature type="transmembrane region" description="Helical" evidence="5">
    <location>
        <begin position="241"/>
        <end position="263"/>
    </location>
</feature>
<dbReference type="AlphaFoldDB" id="A0A2I8F2P7"/>
<organism evidence="7 8">
    <name type="scientific">Paraburkholderia terrae</name>
    <dbReference type="NCBI Taxonomy" id="311230"/>
    <lineage>
        <taxon>Bacteria</taxon>
        <taxon>Pseudomonadati</taxon>
        <taxon>Pseudomonadota</taxon>
        <taxon>Betaproteobacteria</taxon>
        <taxon>Burkholderiales</taxon>
        <taxon>Burkholderiaceae</taxon>
        <taxon>Paraburkholderia</taxon>
    </lineage>
</organism>
<evidence type="ECO:0000256" key="1">
    <source>
        <dbReference type="ARBA" id="ARBA00022692"/>
    </source>
</evidence>
<feature type="transmembrane region" description="Helical" evidence="5">
    <location>
        <begin position="51"/>
        <end position="73"/>
    </location>
</feature>
<feature type="transmembrane region" description="Helical" evidence="5">
    <location>
        <begin position="21"/>
        <end position="39"/>
    </location>
</feature>
<dbReference type="InterPro" id="IPR036259">
    <property type="entry name" value="MFS_trans_sf"/>
</dbReference>
<feature type="transmembrane region" description="Helical" evidence="5">
    <location>
        <begin position="112"/>
        <end position="135"/>
    </location>
</feature>
<dbReference type="PANTHER" id="PTHR11360">
    <property type="entry name" value="MONOCARBOXYLATE TRANSPORTER"/>
    <property type="match status" value="1"/>
</dbReference>
<evidence type="ECO:0000313" key="7">
    <source>
        <dbReference type="EMBL" id="AUT66135.1"/>
    </source>
</evidence>
<reference evidence="7 8" key="1">
    <citation type="submission" date="2018-01" db="EMBL/GenBank/DDBJ databases">
        <title>Species boundaries and ecological features among Paraburkholderia terrae DSMZ17804T, P. hospita DSMZ17164T and P. caribensis DSMZ13236T.</title>
        <authorList>
            <person name="Pratama A.A."/>
        </authorList>
    </citation>
    <scope>NUCLEOTIDE SEQUENCE [LARGE SCALE GENOMIC DNA]</scope>
    <source>
        <strain evidence="7 8">DSM 17804</strain>
    </source>
</reference>
<accession>A0A2I8F2P7</accession>
<evidence type="ECO:0000256" key="4">
    <source>
        <dbReference type="SAM" id="MobiDB-lite"/>
    </source>
</evidence>
<sequence>MQHLDEVGSARRGEKFYGWRVVAGAFTVAVFGWGTGFYGPPVYLEFVHQSHGWPIALISGAMTLHFLVGLIVIPNLPAIYRRFGLRTVTFVGSVVMAMGVLGWALANAPWQLYAAALLSGTGWSTLGAVAINAIVAPWFVTKRHMALGVAFNGGSVGGVIFSPFWVALIDKIGFPAAALVIGVVMIVTLGVLAATVLGRTPESLGQAPDGKSFDRPVSPVGTSSKTFSQADQADLFKDRAFLTLCSGMTLALFAQTGIVAHLVSVLSPTLGTQGAGLAAGASGVAAVIGRLIVGWRASGTSNWRVIASLSLLAQAVGCGILILAAGTSSALLILGVVLFGLGVGNAISVPPVIANLELSSGNAPRAVALIVAISQGAYAIAPAVFGLLRQIWSNDVVFLTAVLIQLLAIAAYLGGIRVGAQNRDRGTLGRP</sequence>
<gene>
    <name evidence="7" type="ORF">C2L65_35910</name>
</gene>
<keyword evidence="2 5" id="KW-1133">Transmembrane helix</keyword>
<feature type="transmembrane region" description="Helical" evidence="5">
    <location>
        <begin position="147"/>
        <end position="166"/>
    </location>
</feature>
<feature type="domain" description="Major facilitator superfamily (MFS) profile" evidence="6">
    <location>
        <begin position="20"/>
        <end position="419"/>
    </location>
</feature>
<evidence type="ECO:0000256" key="2">
    <source>
        <dbReference type="ARBA" id="ARBA00022989"/>
    </source>
</evidence>
<dbReference type="InterPro" id="IPR050327">
    <property type="entry name" value="Proton-linked_MCT"/>
</dbReference>
<dbReference type="Gene3D" id="1.20.1250.20">
    <property type="entry name" value="MFS general substrate transporter like domains"/>
    <property type="match status" value="1"/>
</dbReference>